<dbReference type="EMBL" id="LUXM01000040">
    <property type="protein sequence ID" value="KZU91825.1"/>
    <property type="molecule type" value="Genomic_DNA"/>
</dbReference>
<proteinExistence type="predicted"/>
<evidence type="ECO:0000313" key="9">
    <source>
        <dbReference type="Proteomes" id="UP000076989"/>
    </source>
</evidence>
<dbReference type="EMBL" id="MCOL01000001">
    <property type="protein sequence ID" value="ODO61638.1"/>
    <property type="molecule type" value="Genomic_DNA"/>
</dbReference>
<accession>A0A0G9H146</accession>
<evidence type="ECO:0000313" key="7">
    <source>
        <dbReference type="Proteomes" id="UP000076872"/>
    </source>
</evidence>
<dbReference type="Proteomes" id="UP000094892">
    <property type="component" value="Unassembled WGS sequence"/>
</dbReference>
<evidence type="ECO:0000313" key="11">
    <source>
        <dbReference type="Proteomes" id="UP000595466"/>
    </source>
</evidence>
<evidence type="ECO:0000313" key="3">
    <source>
        <dbReference type="EMBL" id="KZU91825.1"/>
    </source>
</evidence>
<evidence type="ECO:0000313" key="10">
    <source>
        <dbReference type="Proteomes" id="UP000094892"/>
    </source>
</evidence>
<evidence type="ECO:0000256" key="1">
    <source>
        <dbReference type="SAM" id="Phobius"/>
    </source>
</evidence>
<name>A0A0G9H146_LACPN</name>
<dbReference type="AlphaFoldDB" id="A0A0G9H146"/>
<dbReference type="GeneID" id="77218110"/>
<dbReference type="EMBL" id="LUWI01000010">
    <property type="protein sequence ID" value="KZU06957.1"/>
    <property type="molecule type" value="Genomic_DNA"/>
</dbReference>
<reference evidence="7 8" key="1">
    <citation type="submission" date="2016-03" db="EMBL/GenBank/DDBJ databases">
        <title>Comparative genomics of 54 Lactobacillus plantarum strains reveals genomic uncoupling from niche constraints.</title>
        <authorList>
            <person name="Martino M.E."/>
        </authorList>
    </citation>
    <scope>NUCLEOTIDE SEQUENCE [LARGE SCALE GENOMIC DNA]</scope>
    <source>
        <strain evidence="3 8">19.1</strain>
        <strain evidence="4 7">NAB2</strain>
        <strain evidence="2 9">Nizo2260</strain>
    </source>
</reference>
<reference evidence="5 10" key="2">
    <citation type="submission" date="2016-08" db="EMBL/GenBank/DDBJ databases">
        <title>Genome sequencing of Lactobacillus plantarum JSA22, isolated from fermented soybean paste.</title>
        <authorList>
            <person name="Choi H.S."/>
        </authorList>
    </citation>
    <scope>NUCLEOTIDE SEQUENCE [LARGE SCALE GENOMIC DNA]</scope>
    <source>
        <strain evidence="5 10">JSA22</strain>
    </source>
</reference>
<evidence type="ECO:0000313" key="2">
    <source>
        <dbReference type="EMBL" id="KZU06957.1"/>
    </source>
</evidence>
<dbReference type="PATRIC" id="fig|1590.142.peg.1545"/>
<dbReference type="EMBL" id="LUXO01000022">
    <property type="protein sequence ID" value="KZV04121.1"/>
    <property type="molecule type" value="Genomic_DNA"/>
</dbReference>
<feature type="transmembrane region" description="Helical" evidence="1">
    <location>
        <begin position="40"/>
        <end position="58"/>
    </location>
</feature>
<protein>
    <submittedName>
        <fullName evidence="3">Integral membrane protein</fullName>
    </submittedName>
</protein>
<keyword evidence="1" id="KW-1133">Transmembrane helix</keyword>
<gene>
    <name evidence="6" type="ORF">JH395_08030</name>
    <name evidence="3" type="ORF">Lp19_3111</name>
    <name evidence="5" type="ORF">LPJSA22_01617</name>
    <name evidence="4" type="ORF">NAB2_1048</name>
    <name evidence="2" type="ORF">Nizo2260_0498</name>
</gene>
<organism evidence="3 8">
    <name type="scientific">Lactiplantibacillus plantarum</name>
    <name type="common">Lactobacillus plantarum</name>
    <dbReference type="NCBI Taxonomy" id="1590"/>
    <lineage>
        <taxon>Bacteria</taxon>
        <taxon>Bacillati</taxon>
        <taxon>Bacillota</taxon>
        <taxon>Bacilli</taxon>
        <taxon>Lactobacillales</taxon>
        <taxon>Lactobacillaceae</taxon>
        <taxon>Lactiplantibacillus</taxon>
    </lineage>
</organism>
<dbReference type="EMBL" id="CP066817">
    <property type="protein sequence ID" value="QQM59707.1"/>
    <property type="molecule type" value="Genomic_DNA"/>
</dbReference>
<dbReference type="RefSeq" id="WP_003640448.1">
    <property type="nucleotide sequence ID" value="NZ_AP018405.1"/>
</dbReference>
<evidence type="ECO:0000313" key="5">
    <source>
        <dbReference type="EMBL" id="ODO61638.1"/>
    </source>
</evidence>
<evidence type="ECO:0000313" key="8">
    <source>
        <dbReference type="Proteomes" id="UP000076882"/>
    </source>
</evidence>
<keyword evidence="1" id="KW-0812">Transmembrane</keyword>
<keyword evidence="1" id="KW-0472">Membrane</keyword>
<feature type="transmembrane region" description="Helical" evidence="1">
    <location>
        <begin position="7"/>
        <end position="28"/>
    </location>
</feature>
<dbReference type="Proteomes" id="UP000076989">
    <property type="component" value="Unassembled WGS sequence"/>
</dbReference>
<dbReference type="KEGG" id="lpb:SH83_07125"/>
<evidence type="ECO:0000313" key="6">
    <source>
        <dbReference type="EMBL" id="QQM59707.1"/>
    </source>
</evidence>
<evidence type="ECO:0000313" key="4">
    <source>
        <dbReference type="EMBL" id="KZV04121.1"/>
    </source>
</evidence>
<sequence>MTTLKYLRHSILIACFLNLIFALTHWAGIASDHLLIATNYGLSALIILMVLLNTIVLTHHPTIMLPQRQQIWLINFAALLIAFLTEWL</sequence>
<dbReference type="Proteomes" id="UP000595466">
    <property type="component" value="Chromosome"/>
</dbReference>
<reference evidence="6 11" key="3">
    <citation type="submission" date="2020-12" db="EMBL/GenBank/DDBJ databases">
        <title>Whole genome sequencing of Lactobacillus plantarum PC518.</title>
        <authorList>
            <person name="Guo Q."/>
        </authorList>
    </citation>
    <scope>NUCLEOTIDE SEQUENCE [LARGE SCALE GENOMIC DNA]</scope>
    <source>
        <strain evidence="6 11">PC518</strain>
    </source>
</reference>
<feature type="transmembrane region" description="Helical" evidence="1">
    <location>
        <begin position="70"/>
        <end position="87"/>
    </location>
</feature>
<dbReference type="Proteomes" id="UP000076882">
    <property type="component" value="Unassembled WGS sequence"/>
</dbReference>
<dbReference type="Proteomes" id="UP000076872">
    <property type="component" value="Unassembled WGS sequence"/>
</dbReference>